<keyword evidence="2" id="KW-0238">DNA-binding</keyword>
<feature type="region of interest" description="Disordered" evidence="4">
    <location>
        <begin position="158"/>
        <end position="199"/>
    </location>
</feature>
<evidence type="ECO:0000259" key="5">
    <source>
        <dbReference type="PROSITE" id="PS50956"/>
    </source>
</evidence>
<dbReference type="InterPro" id="IPR019887">
    <property type="entry name" value="Tscrpt_reg_AsnC/Lrp_C"/>
</dbReference>
<evidence type="ECO:0000256" key="2">
    <source>
        <dbReference type="ARBA" id="ARBA00023125"/>
    </source>
</evidence>
<keyword evidence="1" id="KW-0805">Transcription regulation</keyword>
<dbReference type="PRINTS" id="PR00033">
    <property type="entry name" value="HTHASNC"/>
</dbReference>
<dbReference type="PROSITE" id="PS50956">
    <property type="entry name" value="HTH_ASNC_2"/>
    <property type="match status" value="1"/>
</dbReference>
<gene>
    <name evidence="6" type="ORF">EBQ34_05320</name>
</gene>
<dbReference type="GO" id="GO:0043200">
    <property type="term" value="P:response to amino acid"/>
    <property type="evidence" value="ECO:0007669"/>
    <property type="project" value="TreeGrafter"/>
</dbReference>
<accession>A0A3M6RKX1</accession>
<dbReference type="InterPro" id="IPR019888">
    <property type="entry name" value="Tscrpt_reg_AsnC-like"/>
</dbReference>
<dbReference type="SUPFAM" id="SSF46785">
    <property type="entry name" value="Winged helix' DNA-binding domain"/>
    <property type="match status" value="1"/>
</dbReference>
<protein>
    <submittedName>
        <fullName evidence="6">Lrp/AsnC family transcriptional regulator</fullName>
    </submittedName>
</protein>
<dbReference type="GO" id="GO:0006355">
    <property type="term" value="P:regulation of DNA-templated transcription"/>
    <property type="evidence" value="ECO:0007669"/>
    <property type="project" value="UniProtKB-ARBA"/>
</dbReference>
<reference evidence="6 7" key="1">
    <citation type="submission" date="2018-10" db="EMBL/GenBank/DDBJ databases">
        <title>Comamonadaceae CDC group NO-1 genome sequencing and assembly.</title>
        <authorList>
            <person name="Bernier A.-M."/>
            <person name="Bernard K."/>
        </authorList>
    </citation>
    <scope>NUCLEOTIDE SEQUENCE [LARGE SCALE GENOMIC DNA]</scope>
    <source>
        <strain evidence="6 7">NML180582</strain>
    </source>
</reference>
<dbReference type="PANTHER" id="PTHR30154">
    <property type="entry name" value="LEUCINE-RESPONSIVE REGULATORY PROTEIN"/>
    <property type="match status" value="1"/>
</dbReference>
<dbReference type="InterPro" id="IPR036388">
    <property type="entry name" value="WH-like_DNA-bd_sf"/>
</dbReference>
<evidence type="ECO:0000256" key="3">
    <source>
        <dbReference type="ARBA" id="ARBA00023163"/>
    </source>
</evidence>
<evidence type="ECO:0000313" key="7">
    <source>
        <dbReference type="Proteomes" id="UP000275180"/>
    </source>
</evidence>
<dbReference type="Gene3D" id="3.30.70.920">
    <property type="match status" value="1"/>
</dbReference>
<dbReference type="InterPro" id="IPR036390">
    <property type="entry name" value="WH_DNA-bd_sf"/>
</dbReference>
<dbReference type="Pfam" id="PF01037">
    <property type="entry name" value="AsnC_trans_reg"/>
    <property type="match status" value="1"/>
</dbReference>
<dbReference type="InterPro" id="IPR011991">
    <property type="entry name" value="ArsR-like_HTH"/>
</dbReference>
<organism evidence="6 7">
    <name type="scientific">Vandammella animalimorsus</name>
    <dbReference type="NCBI Taxonomy" id="2029117"/>
    <lineage>
        <taxon>Bacteria</taxon>
        <taxon>Pseudomonadati</taxon>
        <taxon>Pseudomonadota</taxon>
        <taxon>Betaproteobacteria</taxon>
        <taxon>Burkholderiales</taxon>
        <taxon>Comamonadaceae</taxon>
        <taxon>Vandammella</taxon>
    </lineage>
</organism>
<feature type="domain" description="HTH asnC-type" evidence="5">
    <location>
        <begin position="5"/>
        <end position="70"/>
    </location>
</feature>
<comment type="caution">
    <text evidence="6">The sequence shown here is derived from an EMBL/GenBank/DDBJ whole genome shotgun (WGS) entry which is preliminary data.</text>
</comment>
<sequence>MKKNIDDTDLQLLELLQRDASLSQQALAERVGISPATCLRRVQRLREAGILTAQVALVDPWALARASGQPPGLCCIVELSLDRQDAQALAAFEQLLQQHPEVQQCWRVSAGPDFILVVQTLDMQHYQALANALFTQQANVRNVKAYFATAQAKRGTAIPLPGRAAPAASESAPESAQNSAQRPSRNSAHRPQPLSGARP</sequence>
<dbReference type="AlphaFoldDB" id="A0A3M6RKX1"/>
<keyword evidence="3" id="KW-0804">Transcription</keyword>
<dbReference type="InterPro" id="IPR011008">
    <property type="entry name" value="Dimeric_a/b-barrel"/>
</dbReference>
<dbReference type="RefSeq" id="WP_122244518.1">
    <property type="nucleotide sequence ID" value="NZ_RDQJ01000005.1"/>
</dbReference>
<dbReference type="Gene3D" id="1.10.10.10">
    <property type="entry name" value="Winged helix-like DNA-binding domain superfamily/Winged helix DNA-binding domain"/>
    <property type="match status" value="1"/>
</dbReference>
<dbReference type="PROSITE" id="PS00519">
    <property type="entry name" value="HTH_ASNC_1"/>
    <property type="match status" value="1"/>
</dbReference>
<dbReference type="PANTHER" id="PTHR30154:SF34">
    <property type="entry name" value="TRANSCRIPTIONAL REGULATOR AZLB"/>
    <property type="match status" value="1"/>
</dbReference>
<feature type="compositionally biased region" description="Low complexity" evidence="4">
    <location>
        <begin position="164"/>
        <end position="181"/>
    </location>
</feature>
<dbReference type="Proteomes" id="UP000275180">
    <property type="component" value="Unassembled WGS sequence"/>
</dbReference>
<evidence type="ECO:0000256" key="4">
    <source>
        <dbReference type="SAM" id="MobiDB-lite"/>
    </source>
</evidence>
<dbReference type="CDD" id="cd00090">
    <property type="entry name" value="HTH_ARSR"/>
    <property type="match status" value="1"/>
</dbReference>
<dbReference type="GO" id="GO:0005829">
    <property type="term" value="C:cytosol"/>
    <property type="evidence" value="ECO:0007669"/>
    <property type="project" value="TreeGrafter"/>
</dbReference>
<dbReference type="InterPro" id="IPR000485">
    <property type="entry name" value="AsnC-type_HTH_dom"/>
</dbReference>
<dbReference type="OrthoDB" id="9091488at2"/>
<proteinExistence type="predicted"/>
<evidence type="ECO:0000256" key="1">
    <source>
        <dbReference type="ARBA" id="ARBA00023015"/>
    </source>
</evidence>
<evidence type="ECO:0000313" key="6">
    <source>
        <dbReference type="EMBL" id="RMX15989.1"/>
    </source>
</evidence>
<dbReference type="EMBL" id="RDQJ01000005">
    <property type="protein sequence ID" value="RMX15989.1"/>
    <property type="molecule type" value="Genomic_DNA"/>
</dbReference>
<dbReference type="SUPFAM" id="SSF54909">
    <property type="entry name" value="Dimeric alpha+beta barrel"/>
    <property type="match status" value="1"/>
</dbReference>
<dbReference type="SMART" id="SM00344">
    <property type="entry name" value="HTH_ASNC"/>
    <property type="match status" value="1"/>
</dbReference>
<name>A0A3M6RKX1_9BURK</name>
<dbReference type="Pfam" id="PF13412">
    <property type="entry name" value="HTH_24"/>
    <property type="match status" value="1"/>
</dbReference>
<dbReference type="GO" id="GO:0043565">
    <property type="term" value="F:sequence-specific DNA binding"/>
    <property type="evidence" value="ECO:0007669"/>
    <property type="project" value="InterPro"/>
</dbReference>
<dbReference type="InterPro" id="IPR019885">
    <property type="entry name" value="Tscrpt_reg_HTH_AsnC-type_CS"/>
</dbReference>